<proteinExistence type="predicted"/>
<organism evidence="1 2">
    <name type="scientific">[Collinsella] massiliensis</name>
    <dbReference type="NCBI Taxonomy" id="1232426"/>
    <lineage>
        <taxon>Bacteria</taxon>
        <taxon>Bacillati</taxon>
        <taxon>Actinomycetota</taxon>
        <taxon>Coriobacteriia</taxon>
        <taxon>Coriobacteriales</taxon>
        <taxon>Coriobacteriaceae</taxon>
        <taxon>Enorma</taxon>
    </lineage>
</organism>
<gene>
    <name evidence="1" type="ORF">B5G02_02540</name>
</gene>
<dbReference type="OrthoDB" id="3196655at2"/>
<dbReference type="Gene3D" id="3.80.10.10">
    <property type="entry name" value="Ribonuclease Inhibitor"/>
    <property type="match status" value="1"/>
</dbReference>
<dbReference type="Gene3D" id="2.20.28.30">
    <property type="entry name" value="RNA polymerase ii, chain L"/>
    <property type="match status" value="1"/>
</dbReference>
<comment type="caution">
    <text evidence="1">The sequence shown here is derived from an EMBL/GenBank/DDBJ whole genome shotgun (WGS) entry which is preliminary data.</text>
</comment>
<dbReference type="Pfam" id="PF13306">
    <property type="entry name" value="LRR_5"/>
    <property type="match status" value="1"/>
</dbReference>
<accession>A0A1Y3XV37</accession>
<dbReference type="Proteomes" id="UP000195781">
    <property type="component" value="Unassembled WGS sequence"/>
</dbReference>
<dbReference type="SUPFAM" id="SSF52058">
    <property type="entry name" value="L domain-like"/>
    <property type="match status" value="1"/>
</dbReference>
<evidence type="ECO:0000313" key="2">
    <source>
        <dbReference type="Proteomes" id="UP000195781"/>
    </source>
</evidence>
<evidence type="ECO:0008006" key="3">
    <source>
        <dbReference type="Google" id="ProtNLM"/>
    </source>
</evidence>
<dbReference type="InterPro" id="IPR032675">
    <property type="entry name" value="LRR_dom_sf"/>
</dbReference>
<name>A0A1Y3XV37_9ACTN</name>
<protein>
    <recommendedName>
        <fullName evidence="3">Cell wall-binding protein</fullName>
    </recommendedName>
</protein>
<sequence>MRFVSAKCPACAKDIEIPAEETEFFCPYCGSKFLRDAAYAFAAMPEMSTGDADLSDFVIVGTTLAAYRGTKAHVIIPLNVTTIADEAFMGNKSISSITIPDSVTSIGADCFNGCTSLATVAMSNRITTIGNKAFKGCSSLTEIDLPQSLEILGHNSFQGCTSLTLALVPSSCTLGAFLFDGCPVKVIKR</sequence>
<reference evidence="2" key="1">
    <citation type="submission" date="2017-04" db="EMBL/GenBank/DDBJ databases">
        <title>Function of individual gut microbiota members based on whole genome sequencing of pure cultures obtained from chicken caecum.</title>
        <authorList>
            <person name="Medvecky M."/>
            <person name="Cejkova D."/>
            <person name="Polansky O."/>
            <person name="Karasova D."/>
            <person name="Kubasova T."/>
            <person name="Cizek A."/>
            <person name="Rychlik I."/>
        </authorList>
    </citation>
    <scope>NUCLEOTIDE SEQUENCE [LARGE SCALE GENOMIC DNA]</scope>
    <source>
        <strain evidence="2">An5</strain>
    </source>
</reference>
<dbReference type="AlphaFoldDB" id="A0A1Y3XV37"/>
<evidence type="ECO:0000313" key="1">
    <source>
        <dbReference type="EMBL" id="OUN89375.1"/>
    </source>
</evidence>
<dbReference type="InterPro" id="IPR026906">
    <property type="entry name" value="LRR_5"/>
</dbReference>
<dbReference type="InterPro" id="IPR053139">
    <property type="entry name" value="Surface_bspA-like"/>
</dbReference>
<dbReference type="EMBL" id="NFIE01000004">
    <property type="protein sequence ID" value="OUN89375.1"/>
    <property type="molecule type" value="Genomic_DNA"/>
</dbReference>
<keyword evidence="2" id="KW-1185">Reference proteome</keyword>
<dbReference type="PANTHER" id="PTHR45661:SF3">
    <property type="entry name" value="IG-LIKE DOMAIN-CONTAINING PROTEIN"/>
    <property type="match status" value="1"/>
</dbReference>
<dbReference type="PANTHER" id="PTHR45661">
    <property type="entry name" value="SURFACE ANTIGEN"/>
    <property type="match status" value="1"/>
</dbReference>
<dbReference type="RefSeq" id="WP_094335058.1">
    <property type="nucleotide sequence ID" value="NZ_NFIE01000004.1"/>
</dbReference>